<evidence type="ECO:0000313" key="2">
    <source>
        <dbReference type="EMBL" id="AKB52095.1"/>
    </source>
</evidence>
<gene>
    <name evidence="2" type="ORF">MSBRW_2842</name>
</gene>
<organism evidence="2 3">
    <name type="scientific">Methanosarcina barkeri str. Wiesmoor</name>
    <dbReference type="NCBI Taxonomy" id="1434109"/>
    <lineage>
        <taxon>Archaea</taxon>
        <taxon>Methanobacteriati</taxon>
        <taxon>Methanobacteriota</taxon>
        <taxon>Stenosarchaea group</taxon>
        <taxon>Methanomicrobia</taxon>
        <taxon>Methanosarcinales</taxon>
        <taxon>Methanosarcinaceae</taxon>
        <taxon>Methanosarcina</taxon>
    </lineage>
</organism>
<proteinExistence type="predicted"/>
<sequence length="108" mass="12679">MRESVRKLGLIGAGLWAITEDKVNDLVKELVDKGDISKEEGKKAVQDMLEERKKQKLDLEKKISEKIQESISKTDIFTKKDMHELESRIETLEEEIQRVKNKEKMFFK</sequence>
<feature type="coiled-coil region" evidence="1">
    <location>
        <begin position="42"/>
        <end position="102"/>
    </location>
</feature>
<dbReference type="Proteomes" id="UP000033038">
    <property type="component" value="Chromosome"/>
</dbReference>
<dbReference type="HOGENOM" id="CLU_131526_4_0_2"/>
<reference evidence="2 3" key="1">
    <citation type="submission" date="2014-07" db="EMBL/GenBank/DDBJ databases">
        <title>Methanogenic archaea and the global carbon cycle.</title>
        <authorList>
            <person name="Henriksen J.R."/>
            <person name="Luke J."/>
            <person name="Reinhart S."/>
            <person name="Benedict M.N."/>
            <person name="Youngblut N.D."/>
            <person name="Metcalf M.E."/>
            <person name="Whitaker R.J."/>
            <person name="Metcalf W.W."/>
        </authorList>
    </citation>
    <scope>NUCLEOTIDE SEQUENCE [LARGE SCALE GENOMIC DNA]</scope>
    <source>
        <strain evidence="2 3">Wiesmoor</strain>
    </source>
</reference>
<protein>
    <recommendedName>
        <fullName evidence="4">Polyhydroxyalkanoate synthesis regulator phasin</fullName>
    </recommendedName>
</protein>
<dbReference type="EMBL" id="CP009526">
    <property type="protein sequence ID" value="AKB52095.1"/>
    <property type="molecule type" value="Genomic_DNA"/>
</dbReference>
<dbReference type="PANTHER" id="PTHR38664:SF1">
    <property type="entry name" value="SLR0058 PROTEIN"/>
    <property type="match status" value="1"/>
</dbReference>
<dbReference type="GeneID" id="24824431"/>
<keyword evidence="1" id="KW-0175">Coiled coil</keyword>
<accession>A0A0E3QM22</accession>
<dbReference type="InterPro" id="IPR008769">
    <property type="entry name" value="PhaF_PhaI"/>
</dbReference>
<dbReference type="PATRIC" id="fig|1434109.4.peg.3705"/>
<dbReference type="KEGG" id="mbw:MSBRW_2842"/>
<dbReference type="AlphaFoldDB" id="A0A0E3QM22"/>
<evidence type="ECO:0000256" key="1">
    <source>
        <dbReference type="SAM" id="Coils"/>
    </source>
</evidence>
<name>A0A0E3QM22_METBA</name>
<evidence type="ECO:0008006" key="4">
    <source>
        <dbReference type="Google" id="ProtNLM"/>
    </source>
</evidence>
<dbReference type="PANTHER" id="PTHR38664">
    <property type="entry name" value="SLR0058 PROTEIN"/>
    <property type="match status" value="1"/>
</dbReference>
<evidence type="ECO:0000313" key="3">
    <source>
        <dbReference type="Proteomes" id="UP000033038"/>
    </source>
</evidence>
<dbReference type="RefSeq" id="WP_011306879.1">
    <property type="nucleotide sequence ID" value="NZ_CP009526.1"/>
</dbReference>